<name>A0A347UJB9_9RHOB</name>
<dbReference type="Proteomes" id="UP000261704">
    <property type="component" value="Chromosome"/>
</dbReference>
<protein>
    <submittedName>
        <fullName evidence="1">Uncharacterized protein</fullName>
    </submittedName>
</protein>
<evidence type="ECO:0000313" key="2">
    <source>
        <dbReference type="Proteomes" id="UP000261704"/>
    </source>
</evidence>
<dbReference type="KEGG" id="pamo:BAR1_14035"/>
<dbReference type="EMBL" id="CP032125">
    <property type="protein sequence ID" value="AXX98947.1"/>
    <property type="molecule type" value="Genomic_DNA"/>
</dbReference>
<dbReference type="AlphaFoldDB" id="A0A347UJB9"/>
<reference evidence="1 2" key="1">
    <citation type="submission" date="2018-09" db="EMBL/GenBank/DDBJ databases">
        <title>Profundibacter amoris BAR1 gen. nov., sp. nov., a new member of the Roseobacter clade isolated at Lokis Castle Vent Field on the Arctic Mid-Oceanic Ridge.</title>
        <authorList>
            <person name="Le Moine Bauer S."/>
            <person name="Sjoeberg A.G."/>
            <person name="L'Haridon S."/>
            <person name="Stokke R."/>
            <person name="Roalkvam I."/>
            <person name="Steen I.H."/>
            <person name="Dahle H."/>
        </authorList>
    </citation>
    <scope>NUCLEOTIDE SEQUENCE [LARGE SCALE GENOMIC DNA]</scope>
    <source>
        <strain evidence="1 2">BAR1</strain>
    </source>
</reference>
<dbReference type="OrthoDB" id="7678736at2"/>
<evidence type="ECO:0000313" key="1">
    <source>
        <dbReference type="EMBL" id="AXX98947.1"/>
    </source>
</evidence>
<organism evidence="1 2">
    <name type="scientific">Profundibacter amoris</name>
    <dbReference type="NCBI Taxonomy" id="2171755"/>
    <lineage>
        <taxon>Bacteria</taxon>
        <taxon>Pseudomonadati</taxon>
        <taxon>Pseudomonadota</taxon>
        <taxon>Alphaproteobacteria</taxon>
        <taxon>Rhodobacterales</taxon>
        <taxon>Paracoccaceae</taxon>
        <taxon>Profundibacter</taxon>
    </lineage>
</organism>
<gene>
    <name evidence="1" type="ORF">BAR1_14035</name>
</gene>
<proteinExistence type="predicted"/>
<sequence>MKIMVALPPDIRPQKGAPVLKMALLANKTMPEESQSFRLERIPNGPDEIRTGQSANGFAYRLRREDVPRFKVLYDKGEADDSREGSIDVDADFCLVTPQVPKKAIVTVYLKTAELQDYVPLVKNMDFMKELDPAERALGFPRCTKENALQP</sequence>
<accession>A0A347UJB9</accession>
<keyword evidence="2" id="KW-1185">Reference proteome</keyword>